<accession>A0A8H4QPU4</accession>
<dbReference type="Proteomes" id="UP000521872">
    <property type="component" value="Unassembled WGS sequence"/>
</dbReference>
<name>A0A8H4QPU4_9AGAR</name>
<dbReference type="EMBL" id="JAACJL010000044">
    <property type="protein sequence ID" value="KAF4614926.1"/>
    <property type="molecule type" value="Genomic_DNA"/>
</dbReference>
<proteinExistence type="predicted"/>
<gene>
    <name evidence="1" type="ORF">D9613_002581</name>
</gene>
<evidence type="ECO:0000313" key="1">
    <source>
        <dbReference type="EMBL" id="KAF4614926.1"/>
    </source>
</evidence>
<protein>
    <submittedName>
        <fullName evidence="1">Uncharacterized protein</fullName>
    </submittedName>
</protein>
<evidence type="ECO:0000313" key="2">
    <source>
        <dbReference type="Proteomes" id="UP000521872"/>
    </source>
</evidence>
<sequence length="164" mass="16960">MHTDLQSLSVSVIATLVEGPNDASLTYANAQTQFTIGESYSFTESTLAVCRIVAQGGQAVTQTEIISRARVQVGGSYTGGISQGPSSTLGLPSTSTSTMNGVTSTSMLSFSSSGLPIISSTGTLPTSSSSSTPSSSHAVFHFNFQHQTFFGALCLVLFGLLVDF</sequence>
<comment type="caution">
    <text evidence="1">The sequence shown here is derived from an EMBL/GenBank/DDBJ whole genome shotgun (WGS) entry which is preliminary data.</text>
</comment>
<dbReference type="AlphaFoldDB" id="A0A8H4QPU4"/>
<organism evidence="1 2">
    <name type="scientific">Agrocybe pediades</name>
    <dbReference type="NCBI Taxonomy" id="84607"/>
    <lineage>
        <taxon>Eukaryota</taxon>
        <taxon>Fungi</taxon>
        <taxon>Dikarya</taxon>
        <taxon>Basidiomycota</taxon>
        <taxon>Agaricomycotina</taxon>
        <taxon>Agaricomycetes</taxon>
        <taxon>Agaricomycetidae</taxon>
        <taxon>Agaricales</taxon>
        <taxon>Agaricineae</taxon>
        <taxon>Strophariaceae</taxon>
        <taxon>Agrocybe</taxon>
    </lineage>
</organism>
<reference evidence="1 2" key="1">
    <citation type="submission" date="2019-12" db="EMBL/GenBank/DDBJ databases">
        <authorList>
            <person name="Floudas D."/>
            <person name="Bentzer J."/>
            <person name="Ahren D."/>
            <person name="Johansson T."/>
            <person name="Persson P."/>
            <person name="Tunlid A."/>
        </authorList>
    </citation>
    <scope>NUCLEOTIDE SEQUENCE [LARGE SCALE GENOMIC DNA]</scope>
    <source>
        <strain evidence="1 2">CBS 102.39</strain>
    </source>
</reference>
<keyword evidence="2" id="KW-1185">Reference proteome</keyword>